<evidence type="ECO:0000313" key="1">
    <source>
        <dbReference type="EMBL" id="OHA14825.1"/>
    </source>
</evidence>
<evidence type="ECO:0000313" key="2">
    <source>
        <dbReference type="Proteomes" id="UP000177171"/>
    </source>
</evidence>
<organism evidence="1 2">
    <name type="scientific">Candidatus Sungbacteria bacterium RIFCSPLOWO2_12_FULL_41_11</name>
    <dbReference type="NCBI Taxonomy" id="1802286"/>
    <lineage>
        <taxon>Bacteria</taxon>
        <taxon>Candidatus Sungiibacteriota</taxon>
    </lineage>
</organism>
<dbReference type="EMBL" id="MHQY01000001">
    <property type="protein sequence ID" value="OHA14825.1"/>
    <property type="molecule type" value="Genomic_DNA"/>
</dbReference>
<dbReference type="Proteomes" id="UP000177171">
    <property type="component" value="Unassembled WGS sequence"/>
</dbReference>
<dbReference type="AlphaFoldDB" id="A0A1G2LT52"/>
<accession>A0A1G2LT52</accession>
<protein>
    <submittedName>
        <fullName evidence="1">Uncharacterized protein</fullName>
    </submittedName>
</protein>
<proteinExistence type="predicted"/>
<name>A0A1G2LT52_9BACT</name>
<reference evidence="1 2" key="1">
    <citation type="journal article" date="2016" name="Nat. Commun.">
        <title>Thousands of microbial genomes shed light on interconnected biogeochemical processes in an aquifer system.</title>
        <authorList>
            <person name="Anantharaman K."/>
            <person name="Brown C.T."/>
            <person name="Hug L.A."/>
            <person name="Sharon I."/>
            <person name="Castelle C.J."/>
            <person name="Probst A.J."/>
            <person name="Thomas B.C."/>
            <person name="Singh A."/>
            <person name="Wilkins M.J."/>
            <person name="Karaoz U."/>
            <person name="Brodie E.L."/>
            <person name="Williams K.H."/>
            <person name="Hubbard S.S."/>
            <person name="Banfield J.F."/>
        </authorList>
    </citation>
    <scope>NUCLEOTIDE SEQUENCE [LARGE SCALE GENOMIC DNA]</scope>
</reference>
<sequence length="134" mass="15843">MGKKGLLDMRGMEDRFRDLYQSLLKRMRLIRVQNPELRGAIEVVIAHNNVSSLVLSESPYWEIRYLNHQYCISGVSLDGVVKEYARIQDIEYRVLLSCYLLQGPFGKETQHEYFVRVCDVLNILKRIGWNFWMV</sequence>
<comment type="caution">
    <text evidence="1">The sequence shown here is derived from an EMBL/GenBank/DDBJ whole genome shotgun (WGS) entry which is preliminary data.</text>
</comment>
<gene>
    <name evidence="1" type="ORF">A3G49_03995</name>
</gene>